<name>A0A1F6WPI1_9BACT</name>
<dbReference type="Gene3D" id="2.120.10.70">
    <property type="entry name" value="Fucose-specific lectin"/>
    <property type="match status" value="2"/>
</dbReference>
<dbReference type="Proteomes" id="UP000179448">
    <property type="component" value="Unassembled WGS sequence"/>
</dbReference>
<dbReference type="AlphaFoldDB" id="A0A1F6WPI1"/>
<sequence>MINNRILVLSIISRKVAFSVFVLAVFLLFSKFTEATYIITSPDTIGDVGNYASLQLDSNGYPIISYYDSTNGDLRILHCGDSICLSGNIVTSPDTFGDVGYYTSMQLDSNGHPIVSYYDVTNGDIKLLRCGDTTCSSGNTITSPDTVGNVGGYASLQLDSNGYPVISYLDYTNGDLKVLHCGNVMCSGGNVIISPDTANNVGHSTSLKLDSNGYPVISYLDYTNFDLKIIHCGDTTCSSGNTITSPDTIGNVGQGTGLQLDSNGNPVVSYYDITNGDLKIIHCGDTTCSSGNTITSPDTTGDVGVDTSLRLDANGIPVVSYLDYTNGNLKVLHCGNTTCSSGNTVVSPDALGNIGWHVSMQLDSNGNPVIGYYNYTNGDLKVLRCNNAVCSRGSNMSSDSVDSFKPHASLQRNSDFIVSKSITDKYRSTSASVSGTSTSPSDYNSDSDSTDSDISRESVFSTKLESASASLSAFSGESL</sequence>
<feature type="region of interest" description="Disordered" evidence="1">
    <location>
        <begin position="429"/>
        <end position="457"/>
    </location>
</feature>
<evidence type="ECO:0000313" key="2">
    <source>
        <dbReference type="EMBL" id="OGI83746.1"/>
    </source>
</evidence>
<proteinExistence type="predicted"/>
<accession>A0A1F6WPI1</accession>
<organism evidence="2 3">
    <name type="scientific">Candidatus Nomurabacteria bacterium RIFCSPLOWO2_01_FULL_36_10b</name>
    <dbReference type="NCBI Taxonomy" id="1801766"/>
    <lineage>
        <taxon>Bacteria</taxon>
        <taxon>Candidatus Nomuraibacteriota</taxon>
    </lineage>
</organism>
<feature type="compositionally biased region" description="Low complexity" evidence="1">
    <location>
        <begin position="429"/>
        <end position="447"/>
    </location>
</feature>
<evidence type="ECO:0000256" key="1">
    <source>
        <dbReference type="SAM" id="MobiDB-lite"/>
    </source>
</evidence>
<dbReference type="STRING" id="1801766.A2997_00930"/>
<comment type="caution">
    <text evidence="2">The sequence shown here is derived from an EMBL/GenBank/DDBJ whole genome shotgun (WGS) entry which is preliminary data.</text>
</comment>
<dbReference type="EMBL" id="MFUQ01000012">
    <property type="protein sequence ID" value="OGI83746.1"/>
    <property type="molecule type" value="Genomic_DNA"/>
</dbReference>
<gene>
    <name evidence="2" type="ORF">A2997_00930</name>
</gene>
<evidence type="ECO:0000313" key="3">
    <source>
        <dbReference type="Proteomes" id="UP000179448"/>
    </source>
</evidence>
<reference evidence="2 3" key="1">
    <citation type="journal article" date="2016" name="Nat. Commun.">
        <title>Thousands of microbial genomes shed light on interconnected biogeochemical processes in an aquifer system.</title>
        <authorList>
            <person name="Anantharaman K."/>
            <person name="Brown C.T."/>
            <person name="Hug L.A."/>
            <person name="Sharon I."/>
            <person name="Castelle C.J."/>
            <person name="Probst A.J."/>
            <person name="Thomas B.C."/>
            <person name="Singh A."/>
            <person name="Wilkins M.J."/>
            <person name="Karaoz U."/>
            <person name="Brodie E.L."/>
            <person name="Williams K.H."/>
            <person name="Hubbard S.S."/>
            <person name="Banfield J.F."/>
        </authorList>
    </citation>
    <scope>NUCLEOTIDE SEQUENCE [LARGE SCALE GENOMIC DNA]</scope>
</reference>
<protein>
    <submittedName>
        <fullName evidence="2">Uncharacterized protein</fullName>
    </submittedName>
</protein>